<dbReference type="STRING" id="70415.A0A5S6R3T5"/>
<sequence length="255" mass="27828">MVSHKFLKSLLETFICAQLCVSCIVGHGGSAGPIKVSPLIGKVKPVGMQAFECSPVPNEASIEANDDKCKLDDDCSEGQKCCQTIVGKVCMSVKETQMAVENYEIRHTKWGHCPSVAKKAFKSHFVYRLASCRADKDCPGHKKCCPTAMGPSCMLPARAKPHLNVCEDGSQPFGACYGFWCPYGYECQSGACCRILKRGACPQTIHSKIHRFIHLASLNEPCDCDCDCIGNYKCCLEDGQAICAKPTYNGVHLLF</sequence>
<keyword evidence="2" id="KW-1015">Disulfide bond</keyword>
<protein>
    <submittedName>
        <fullName evidence="6">WAP domain-containing protein</fullName>
    </submittedName>
</protein>
<evidence type="ECO:0000313" key="6">
    <source>
        <dbReference type="WBParaSite" id="TMUE_3000013847.1"/>
    </source>
</evidence>
<dbReference type="GO" id="GO:0045087">
    <property type="term" value="P:innate immune response"/>
    <property type="evidence" value="ECO:0007669"/>
    <property type="project" value="TreeGrafter"/>
</dbReference>
<dbReference type="GO" id="GO:0005615">
    <property type="term" value="C:extracellular space"/>
    <property type="evidence" value="ECO:0007669"/>
    <property type="project" value="TreeGrafter"/>
</dbReference>
<keyword evidence="1 3" id="KW-0732">Signal</keyword>
<name>A0A5S6R3T5_TRIMR</name>
<dbReference type="AlphaFoldDB" id="A0A5S6R3T5"/>
<dbReference type="InterPro" id="IPR036645">
    <property type="entry name" value="Elafin-like_sf"/>
</dbReference>
<evidence type="ECO:0000256" key="2">
    <source>
        <dbReference type="ARBA" id="ARBA00023157"/>
    </source>
</evidence>
<keyword evidence="5" id="KW-1185">Reference proteome</keyword>
<feature type="chain" id="PRO_5024420885" evidence="3">
    <location>
        <begin position="32"/>
        <end position="255"/>
    </location>
</feature>
<evidence type="ECO:0000256" key="3">
    <source>
        <dbReference type="SAM" id="SignalP"/>
    </source>
</evidence>
<dbReference type="PROSITE" id="PS51390">
    <property type="entry name" value="WAP"/>
    <property type="match status" value="1"/>
</dbReference>
<evidence type="ECO:0000259" key="4">
    <source>
        <dbReference type="PROSITE" id="PS51390"/>
    </source>
</evidence>
<dbReference type="InterPro" id="IPR050514">
    <property type="entry name" value="WAP_four-disulfide_core"/>
</dbReference>
<evidence type="ECO:0000313" key="5">
    <source>
        <dbReference type="Proteomes" id="UP000046395"/>
    </source>
</evidence>
<feature type="signal peptide" evidence="3">
    <location>
        <begin position="1"/>
        <end position="31"/>
    </location>
</feature>
<dbReference type="SUPFAM" id="SSF57256">
    <property type="entry name" value="Elafin-like"/>
    <property type="match status" value="3"/>
</dbReference>
<dbReference type="SMART" id="SM00217">
    <property type="entry name" value="WAP"/>
    <property type="match status" value="3"/>
</dbReference>
<feature type="domain" description="WAP" evidence="4">
    <location>
        <begin position="106"/>
        <end position="157"/>
    </location>
</feature>
<dbReference type="GO" id="GO:0004867">
    <property type="term" value="F:serine-type endopeptidase inhibitor activity"/>
    <property type="evidence" value="ECO:0007669"/>
    <property type="project" value="TreeGrafter"/>
</dbReference>
<dbReference type="Pfam" id="PF00095">
    <property type="entry name" value="WAP"/>
    <property type="match status" value="2"/>
</dbReference>
<dbReference type="PANTHER" id="PTHR19441">
    <property type="entry name" value="WHEY ACDIC PROTEIN WAP"/>
    <property type="match status" value="1"/>
</dbReference>
<reference evidence="6" key="1">
    <citation type="submission" date="2019-12" db="UniProtKB">
        <authorList>
            <consortium name="WormBaseParasite"/>
        </authorList>
    </citation>
    <scope>IDENTIFICATION</scope>
</reference>
<accession>A0A5S6R3T5</accession>
<dbReference type="GO" id="GO:0019731">
    <property type="term" value="P:antibacterial humoral response"/>
    <property type="evidence" value="ECO:0007669"/>
    <property type="project" value="TreeGrafter"/>
</dbReference>
<organism evidence="5 6">
    <name type="scientific">Trichuris muris</name>
    <name type="common">Mouse whipworm</name>
    <dbReference type="NCBI Taxonomy" id="70415"/>
    <lineage>
        <taxon>Eukaryota</taxon>
        <taxon>Metazoa</taxon>
        <taxon>Ecdysozoa</taxon>
        <taxon>Nematoda</taxon>
        <taxon>Enoplea</taxon>
        <taxon>Dorylaimia</taxon>
        <taxon>Trichinellida</taxon>
        <taxon>Trichuridae</taxon>
        <taxon>Trichuris</taxon>
    </lineage>
</organism>
<dbReference type="WBParaSite" id="TMUE_3000013847.1">
    <property type="protein sequence ID" value="TMUE_3000013847.1"/>
    <property type="gene ID" value="WBGene00302050"/>
</dbReference>
<evidence type="ECO:0000256" key="1">
    <source>
        <dbReference type="ARBA" id="ARBA00022729"/>
    </source>
</evidence>
<dbReference type="InterPro" id="IPR008197">
    <property type="entry name" value="WAP_dom"/>
</dbReference>
<dbReference type="PANTHER" id="PTHR19441:SF30">
    <property type="entry name" value="ELAFIN"/>
    <property type="match status" value="1"/>
</dbReference>
<proteinExistence type="predicted"/>
<dbReference type="Proteomes" id="UP000046395">
    <property type="component" value="Unassembled WGS sequence"/>
</dbReference>
<dbReference type="Gene3D" id="4.10.75.10">
    <property type="entry name" value="Elafin-like"/>
    <property type="match status" value="2"/>
</dbReference>